<proteinExistence type="predicted"/>
<evidence type="ECO:0000313" key="7">
    <source>
        <dbReference type="Proteomes" id="UP001597012"/>
    </source>
</evidence>
<evidence type="ECO:0000259" key="4">
    <source>
        <dbReference type="PROSITE" id="PS50042"/>
    </source>
</evidence>
<dbReference type="PROSITE" id="PS51063">
    <property type="entry name" value="HTH_CRP_2"/>
    <property type="match status" value="1"/>
</dbReference>
<dbReference type="EMBL" id="JBHTHY010000004">
    <property type="protein sequence ID" value="MFD0797278.1"/>
    <property type="molecule type" value="Genomic_DNA"/>
</dbReference>
<dbReference type="RefSeq" id="WP_379933487.1">
    <property type="nucleotide sequence ID" value="NZ_JBHTHY010000004.1"/>
</dbReference>
<dbReference type="InterPro" id="IPR012318">
    <property type="entry name" value="HTH_CRP"/>
</dbReference>
<dbReference type="InterPro" id="IPR036390">
    <property type="entry name" value="WH_DNA-bd_sf"/>
</dbReference>
<protein>
    <submittedName>
        <fullName evidence="6">Crp/Fnr family transcriptional regulator</fullName>
    </submittedName>
</protein>
<accession>A0ABW3B3B7</accession>
<dbReference type="SUPFAM" id="SSF51206">
    <property type="entry name" value="cAMP-binding domain-like"/>
    <property type="match status" value="1"/>
</dbReference>
<keyword evidence="1" id="KW-0805">Transcription regulation</keyword>
<dbReference type="PROSITE" id="PS50042">
    <property type="entry name" value="CNMP_BINDING_3"/>
    <property type="match status" value="1"/>
</dbReference>
<organism evidence="6 7">
    <name type="scientific">Maribacter chungangensis</name>
    <dbReference type="NCBI Taxonomy" id="1069117"/>
    <lineage>
        <taxon>Bacteria</taxon>
        <taxon>Pseudomonadati</taxon>
        <taxon>Bacteroidota</taxon>
        <taxon>Flavobacteriia</taxon>
        <taxon>Flavobacteriales</taxon>
        <taxon>Flavobacteriaceae</taxon>
        <taxon>Maribacter</taxon>
    </lineage>
</organism>
<keyword evidence="7" id="KW-1185">Reference proteome</keyword>
<dbReference type="Pfam" id="PF00027">
    <property type="entry name" value="cNMP_binding"/>
    <property type="match status" value="1"/>
</dbReference>
<dbReference type="InterPro" id="IPR036388">
    <property type="entry name" value="WH-like_DNA-bd_sf"/>
</dbReference>
<reference evidence="7" key="1">
    <citation type="journal article" date="2019" name="Int. J. Syst. Evol. Microbiol.">
        <title>The Global Catalogue of Microorganisms (GCM) 10K type strain sequencing project: providing services to taxonomists for standard genome sequencing and annotation.</title>
        <authorList>
            <consortium name="The Broad Institute Genomics Platform"/>
            <consortium name="The Broad Institute Genome Sequencing Center for Infectious Disease"/>
            <person name="Wu L."/>
            <person name="Ma J."/>
        </authorList>
    </citation>
    <scope>NUCLEOTIDE SEQUENCE [LARGE SCALE GENOMIC DNA]</scope>
    <source>
        <strain evidence="7">CCUG 61948</strain>
    </source>
</reference>
<evidence type="ECO:0000259" key="5">
    <source>
        <dbReference type="PROSITE" id="PS51063"/>
    </source>
</evidence>
<dbReference type="SMART" id="SM00419">
    <property type="entry name" value="HTH_CRP"/>
    <property type="match status" value="1"/>
</dbReference>
<name>A0ABW3B3B7_9FLAO</name>
<dbReference type="PANTHER" id="PTHR24567:SF26">
    <property type="entry name" value="REGULATORY PROTEIN YEIL"/>
    <property type="match status" value="1"/>
</dbReference>
<feature type="domain" description="HTH crp-type" evidence="5">
    <location>
        <begin position="145"/>
        <end position="211"/>
    </location>
</feature>
<gene>
    <name evidence="6" type="ORF">ACFQZJ_07390</name>
</gene>
<dbReference type="InterPro" id="IPR000595">
    <property type="entry name" value="cNMP-bd_dom"/>
</dbReference>
<evidence type="ECO:0000256" key="1">
    <source>
        <dbReference type="ARBA" id="ARBA00023015"/>
    </source>
</evidence>
<dbReference type="Proteomes" id="UP001597012">
    <property type="component" value="Unassembled WGS sequence"/>
</dbReference>
<dbReference type="SUPFAM" id="SSF46785">
    <property type="entry name" value="Winged helix' DNA-binding domain"/>
    <property type="match status" value="1"/>
</dbReference>
<evidence type="ECO:0000313" key="6">
    <source>
        <dbReference type="EMBL" id="MFD0797278.1"/>
    </source>
</evidence>
<keyword evidence="3" id="KW-0804">Transcription</keyword>
<evidence type="ECO:0000256" key="3">
    <source>
        <dbReference type="ARBA" id="ARBA00023163"/>
    </source>
</evidence>
<dbReference type="Pfam" id="PF13545">
    <property type="entry name" value="HTH_Crp_2"/>
    <property type="match status" value="1"/>
</dbReference>
<evidence type="ECO:0000256" key="2">
    <source>
        <dbReference type="ARBA" id="ARBA00023125"/>
    </source>
</evidence>
<dbReference type="Gene3D" id="1.10.10.10">
    <property type="entry name" value="Winged helix-like DNA-binding domain superfamily/Winged helix DNA-binding domain"/>
    <property type="match status" value="1"/>
</dbReference>
<comment type="caution">
    <text evidence="6">The sequence shown here is derived from an EMBL/GenBank/DDBJ whole genome shotgun (WGS) entry which is preliminary data.</text>
</comment>
<sequence length="216" mass="25187">MMQELSQHYGHIFDAELLNEIDACAVLKEVPEGGKLMEIGDYIKSMPLLISGVVKILREDDNGDELLLYFLENGDTCAMTLNCCMTQTQSEIRAIAETDTKLVMIPIQKMEEWMAKYQRWRNFVLESYNNRLNELLETLDSIAFLNMDQRLLKYLKDKARVTNSTTINNTHQEIAYELHTSRVVVSRLLKKLENMHKIKLNRNHIQILDLKYGIKF</sequence>
<dbReference type="PANTHER" id="PTHR24567">
    <property type="entry name" value="CRP FAMILY TRANSCRIPTIONAL REGULATORY PROTEIN"/>
    <property type="match status" value="1"/>
</dbReference>
<feature type="domain" description="Cyclic nucleotide-binding" evidence="4">
    <location>
        <begin position="16"/>
        <end position="76"/>
    </location>
</feature>
<dbReference type="InterPro" id="IPR050397">
    <property type="entry name" value="Env_Response_Regulators"/>
</dbReference>
<dbReference type="CDD" id="cd00038">
    <property type="entry name" value="CAP_ED"/>
    <property type="match status" value="1"/>
</dbReference>
<dbReference type="Gene3D" id="2.60.120.10">
    <property type="entry name" value="Jelly Rolls"/>
    <property type="match status" value="1"/>
</dbReference>
<dbReference type="InterPro" id="IPR018490">
    <property type="entry name" value="cNMP-bd_dom_sf"/>
</dbReference>
<keyword evidence="2" id="KW-0238">DNA-binding</keyword>
<dbReference type="InterPro" id="IPR014710">
    <property type="entry name" value="RmlC-like_jellyroll"/>
</dbReference>